<evidence type="ECO:0000256" key="3">
    <source>
        <dbReference type="ARBA" id="ARBA00023136"/>
    </source>
</evidence>
<keyword evidence="5" id="KW-1133">Transmembrane helix</keyword>
<evidence type="ECO:0000256" key="1">
    <source>
        <dbReference type="ARBA" id="ARBA00004141"/>
    </source>
</evidence>
<dbReference type="GO" id="GO:0005886">
    <property type="term" value="C:plasma membrane"/>
    <property type="evidence" value="ECO:0007669"/>
    <property type="project" value="UniProtKB-SubCell"/>
</dbReference>
<evidence type="ECO:0000256" key="2">
    <source>
        <dbReference type="ARBA" id="ARBA00005278"/>
    </source>
</evidence>
<dbReference type="AlphaFoldDB" id="U6SVF2"/>
<dbReference type="Pfam" id="PF03323">
    <property type="entry name" value="GerA"/>
    <property type="match status" value="1"/>
</dbReference>
<comment type="caution">
    <text evidence="6">The sequence shown here is derived from an EMBL/GenBank/DDBJ whole genome shotgun (WGS) entry which is preliminary data.</text>
</comment>
<proteinExistence type="inferred from homology"/>
<comment type="subcellular location">
    <subcellularLocation>
        <location evidence="4">Cell membrane</location>
    </subcellularLocation>
    <subcellularLocation>
        <location evidence="1">Membrane</location>
        <topology evidence="1">Multi-pass membrane protein</topology>
    </subcellularLocation>
</comment>
<reference evidence="6 7" key="1">
    <citation type="journal article" date="2013" name="Genome Announc.">
        <title>Genome Sequence of the Extreme Obligate Alkaliphile Bacillus marmarensis Strain DSM 21297.</title>
        <authorList>
            <person name="Wernick D.G."/>
            <person name="Choi K.Y."/>
            <person name="Tat C.A."/>
            <person name="Lafontaine Rivera J.G."/>
            <person name="Liao J.C."/>
        </authorList>
    </citation>
    <scope>NUCLEOTIDE SEQUENCE [LARGE SCALE GENOMIC DNA]</scope>
    <source>
        <strain evidence="6 7">DSM 21297</strain>
    </source>
</reference>
<dbReference type="PATRIC" id="fig|1188261.3.peg.553"/>
<dbReference type="RefSeq" id="WP_022626924.1">
    <property type="nucleotide sequence ID" value="NZ_ATAE01000005.1"/>
</dbReference>
<comment type="similarity">
    <text evidence="2 4">Belongs to the GerABKA family.</text>
</comment>
<evidence type="ECO:0000256" key="5">
    <source>
        <dbReference type="SAM" id="Phobius"/>
    </source>
</evidence>
<keyword evidence="3 4" id="KW-0472">Membrane</keyword>
<keyword evidence="7" id="KW-1185">Reference proteome</keyword>
<dbReference type="PANTHER" id="PTHR22550:SF5">
    <property type="entry name" value="LEUCINE ZIPPER PROTEIN 4"/>
    <property type="match status" value="1"/>
</dbReference>
<dbReference type="PIRSF" id="PIRSF005690">
    <property type="entry name" value="GerBA"/>
    <property type="match status" value="1"/>
</dbReference>
<feature type="transmembrane region" description="Helical" evidence="5">
    <location>
        <begin position="290"/>
        <end position="312"/>
    </location>
</feature>
<organism evidence="6 7">
    <name type="scientific">Alkalihalophilus marmarensis DSM 21297</name>
    <dbReference type="NCBI Taxonomy" id="1188261"/>
    <lineage>
        <taxon>Bacteria</taxon>
        <taxon>Bacillati</taxon>
        <taxon>Bacillota</taxon>
        <taxon>Bacilli</taxon>
        <taxon>Bacillales</taxon>
        <taxon>Bacillaceae</taxon>
        <taxon>Alkalihalophilus</taxon>
    </lineage>
</organism>
<dbReference type="Proteomes" id="UP000017170">
    <property type="component" value="Unassembled WGS sequence"/>
</dbReference>
<dbReference type="InterPro" id="IPR050768">
    <property type="entry name" value="UPF0353/GerABKA_families"/>
</dbReference>
<feature type="transmembrane region" description="Helical" evidence="5">
    <location>
        <begin position="362"/>
        <end position="380"/>
    </location>
</feature>
<dbReference type="InterPro" id="IPR004995">
    <property type="entry name" value="Spore_Ger"/>
</dbReference>
<name>U6SVF2_9BACI</name>
<evidence type="ECO:0000256" key="4">
    <source>
        <dbReference type="PIRNR" id="PIRNR005690"/>
    </source>
</evidence>
<dbReference type="PANTHER" id="PTHR22550">
    <property type="entry name" value="SPORE GERMINATION PROTEIN"/>
    <property type="match status" value="1"/>
</dbReference>
<dbReference type="EMBL" id="ATAE01000005">
    <property type="protein sequence ID" value="ERN54855.1"/>
    <property type="molecule type" value="Genomic_DNA"/>
</dbReference>
<feature type="transmembrane region" description="Helical" evidence="5">
    <location>
        <begin position="386"/>
        <end position="405"/>
    </location>
</feature>
<accession>U6SVF2</accession>
<sequence length="504" mass="56888">MSWFSIKKRLTLPTENETKPMTIQEAIEDGMTSSDFEHRIIVTSYKNLWVSFYGTLIDPKKLHNDVIKKLQDHQFHTPEDLRTFISIDDTKLTSDGNVVADSLMRGYACIQLEEQAALCILVAIQTDDNREITIPEVEFSVIGPKESFVEGIDTNINLVRKRIPVPDLKVKEYTVGTLSRTRVCIMYIQSIANEENVNTMIERVSSIQFDQINDSSYINQMIEDQTNSPFPQFIDTERPDRVAALLAEGKVIVLADGSPQAITGPTTLVEFFSAFEDYFLSWHIATAFRLIRLFAVWFSIFATPLYVAVLTYHAEIIPQDLLATLIVSRSQIPFPPILEALFLELTIELLREAGARLPTKVGQTIGIVGGIVIGTAAVEAGLTSNVLLIIVALAALASFTTPVYRMGNTIRLIRFPYIFASQLWGLVGLAILFNFMLVHLLTITSLGRPYLAPLYPTRLADFKDAFFRMPFNFQSKRPIHLQTKNNVRFNKRKAKKKKDIDEGI</sequence>
<protein>
    <submittedName>
        <fullName evidence="6">Spore germination protein GerA</fullName>
    </submittedName>
</protein>
<evidence type="ECO:0000313" key="7">
    <source>
        <dbReference type="Proteomes" id="UP000017170"/>
    </source>
</evidence>
<feature type="transmembrane region" description="Helical" evidence="5">
    <location>
        <begin position="417"/>
        <end position="441"/>
    </location>
</feature>
<evidence type="ECO:0000313" key="6">
    <source>
        <dbReference type="EMBL" id="ERN54855.1"/>
    </source>
</evidence>
<gene>
    <name evidence="6" type="ORF">A33I_05770</name>
</gene>
<dbReference type="GO" id="GO:0009847">
    <property type="term" value="P:spore germination"/>
    <property type="evidence" value="ECO:0007669"/>
    <property type="project" value="UniProtKB-UniRule"/>
</dbReference>
<keyword evidence="5" id="KW-0812">Transmembrane</keyword>